<dbReference type="PANTHER" id="PTHR33121:SF79">
    <property type="entry name" value="CYCLIC DI-GMP PHOSPHODIESTERASE PDED-RELATED"/>
    <property type="match status" value="1"/>
</dbReference>
<dbReference type="PANTHER" id="PTHR33121">
    <property type="entry name" value="CYCLIC DI-GMP PHOSPHODIESTERASE PDEF"/>
    <property type="match status" value="1"/>
</dbReference>
<dbReference type="EMBL" id="FYAH01000002">
    <property type="protein sequence ID" value="SMY16639.1"/>
    <property type="molecule type" value="Genomic_DNA"/>
</dbReference>
<dbReference type="SMART" id="SM00267">
    <property type="entry name" value="GGDEF"/>
    <property type="match status" value="1"/>
</dbReference>
<dbReference type="PROSITE" id="PS50887">
    <property type="entry name" value="GGDEF"/>
    <property type="match status" value="1"/>
</dbReference>
<evidence type="ECO:0000259" key="1">
    <source>
        <dbReference type="PROSITE" id="PS50883"/>
    </source>
</evidence>
<evidence type="ECO:0000313" key="3">
    <source>
        <dbReference type="EMBL" id="SMY16639.1"/>
    </source>
</evidence>
<proteinExistence type="predicted"/>
<dbReference type="SMART" id="SM00052">
    <property type="entry name" value="EAL"/>
    <property type="match status" value="1"/>
</dbReference>
<evidence type="ECO:0000259" key="2">
    <source>
        <dbReference type="PROSITE" id="PS50887"/>
    </source>
</evidence>
<dbReference type="InterPro" id="IPR032244">
    <property type="entry name" value="LapD_MoxY_N"/>
</dbReference>
<dbReference type="InterPro" id="IPR029787">
    <property type="entry name" value="Nucleotide_cyclase"/>
</dbReference>
<dbReference type="InterPro" id="IPR035919">
    <property type="entry name" value="EAL_sf"/>
</dbReference>
<dbReference type="Pfam" id="PF00563">
    <property type="entry name" value="EAL"/>
    <property type="match status" value="1"/>
</dbReference>
<dbReference type="InterPro" id="IPR042461">
    <property type="entry name" value="LapD_MoxY_peri_C"/>
</dbReference>
<dbReference type="GO" id="GO:0071111">
    <property type="term" value="F:cyclic-guanylate-specific phosphodiesterase activity"/>
    <property type="evidence" value="ECO:0007669"/>
    <property type="project" value="InterPro"/>
</dbReference>
<dbReference type="PROSITE" id="PS50883">
    <property type="entry name" value="EAL"/>
    <property type="match status" value="1"/>
</dbReference>
<dbReference type="Pfam" id="PF00990">
    <property type="entry name" value="GGDEF"/>
    <property type="match status" value="1"/>
</dbReference>
<dbReference type="Gene3D" id="3.30.70.270">
    <property type="match status" value="1"/>
</dbReference>
<dbReference type="CDD" id="cd01948">
    <property type="entry name" value="EAL"/>
    <property type="match status" value="1"/>
</dbReference>
<dbReference type="InterPro" id="IPR000160">
    <property type="entry name" value="GGDEF_dom"/>
</dbReference>
<dbReference type="Proteomes" id="UP000196485">
    <property type="component" value="Unassembled WGS sequence"/>
</dbReference>
<dbReference type="InterPro" id="IPR050706">
    <property type="entry name" value="Cyclic-di-GMP_PDE-like"/>
</dbReference>
<protein>
    <submittedName>
        <fullName evidence="3">RNase E specificity factor CsrD</fullName>
    </submittedName>
</protein>
<dbReference type="Pfam" id="PF16448">
    <property type="entry name" value="LapD_MoxY_N"/>
    <property type="match status" value="1"/>
</dbReference>
<dbReference type="InterPro" id="IPR001633">
    <property type="entry name" value="EAL_dom"/>
</dbReference>
<dbReference type="CDD" id="cd01949">
    <property type="entry name" value="GGDEF"/>
    <property type="match status" value="1"/>
</dbReference>
<dbReference type="SUPFAM" id="SSF55073">
    <property type="entry name" value="Nucleotide cyclase"/>
    <property type="match status" value="1"/>
</dbReference>
<dbReference type="Gene3D" id="3.20.20.450">
    <property type="entry name" value="EAL domain"/>
    <property type="match status" value="1"/>
</dbReference>
<sequence>MLHLTFFGAQIMTLFKRQVISITALVCAIVSAASAQQIYSSYSTLKHQHIVMSQTDIDRALIILPQALTKLNAPMLSNTQEKELFTITSHLFPNTTYSQINITTADYSQLLRQDNVIPMAHSPSWFQKLFKIPSHTEQRIIEHNNKSLGLLTITVQPVLNYQQLWKISTRTALTNLLITIISSLLVYLICRKNLASLSRLTARARTIDNLNQAPLSIPNESDLALIVRAFNKICAQLDANFKNQADEAMKLRQQAYLDTTSGLGNRSFFIHQLSSWLNESHKGGLGLIQTDLINECYQNEGFKEGDELVKTIATRLNEVLIFNDVTLARLSKDEFAILIPNISIEKLQLCSKSLINVFNDLNTGTTTLNNNVAIGLVFNENKSTPSQILTQLDNALTQAKIMPHEAVFIIKDINNQTTLGKQQWKSLLEEAISEDLFIYKFQPATLSNGAIYHYEVFTAIKKNNNYYSAGMFLGAIEDLKIGSWFDRHVIVAIINKLNADRTSGPFAINITNSCINDPSFIRWLDNLLQKNTLLSSRLFFEIQEISCIRHTDATGILCSIIRKYEFGFGIDNYGRNFQSLTYLKELQPNYVKIDYVYTHQLNDQTKSTVLSSICRTAHSLNIKVIATRVETATQLERLSELFVGGYQGFITEKQPQPA</sequence>
<keyword evidence="4" id="KW-1185">Reference proteome</keyword>
<dbReference type="AlphaFoldDB" id="A0A1Y6KWU6"/>
<dbReference type="NCBIfam" id="TIGR00254">
    <property type="entry name" value="GGDEF"/>
    <property type="match status" value="1"/>
</dbReference>
<organism evidence="3 4">
    <name type="scientific">Photobacterium aquimaris</name>
    <dbReference type="NCBI Taxonomy" id="512643"/>
    <lineage>
        <taxon>Bacteria</taxon>
        <taxon>Pseudomonadati</taxon>
        <taxon>Pseudomonadota</taxon>
        <taxon>Gammaproteobacteria</taxon>
        <taxon>Vibrionales</taxon>
        <taxon>Vibrionaceae</taxon>
        <taxon>Photobacterium</taxon>
    </lineage>
</organism>
<reference evidence="4" key="1">
    <citation type="submission" date="2017-06" db="EMBL/GenBank/DDBJ databases">
        <authorList>
            <person name="Rodrigo-Torres L."/>
            <person name="Arahal R. D."/>
            <person name="Lucena T."/>
        </authorList>
    </citation>
    <scope>NUCLEOTIDE SEQUENCE [LARGE SCALE GENOMIC DNA]</scope>
    <source>
        <strain evidence="4">type strain: CECT 9192</strain>
    </source>
</reference>
<feature type="domain" description="EAL" evidence="1">
    <location>
        <begin position="421"/>
        <end position="658"/>
    </location>
</feature>
<dbReference type="SUPFAM" id="SSF141868">
    <property type="entry name" value="EAL domain-like"/>
    <property type="match status" value="1"/>
</dbReference>
<dbReference type="InterPro" id="IPR043128">
    <property type="entry name" value="Rev_trsase/Diguanyl_cyclase"/>
</dbReference>
<feature type="domain" description="GGDEF" evidence="2">
    <location>
        <begin position="281"/>
        <end position="412"/>
    </location>
</feature>
<evidence type="ECO:0000313" key="4">
    <source>
        <dbReference type="Proteomes" id="UP000196485"/>
    </source>
</evidence>
<accession>A0A1Y6KWU6</accession>
<dbReference type="Gene3D" id="6.20.270.20">
    <property type="entry name" value="LapD/MoxY periplasmic domain"/>
    <property type="match status" value="1"/>
</dbReference>
<name>A0A1Y6KWU6_9GAMM</name>
<gene>
    <name evidence="3" type="primary">csrD_1</name>
    <name evidence="3" type="ORF">PAQU9191_01875</name>
</gene>